<keyword evidence="3" id="KW-1185">Reference proteome</keyword>
<accession>A0A6M5Z6Q6</accession>
<protein>
    <submittedName>
        <fullName evidence="2">Uncharacterized protein</fullName>
    </submittedName>
</protein>
<reference evidence="3" key="1">
    <citation type="submission" date="2020-05" db="EMBL/GenBank/DDBJ databases">
        <title>Frigoriglobus tundricola gen. nov., sp. nov., a psychrotolerant cellulolytic planctomycete of the family Gemmataceae with two divergent copies of 16S rRNA gene.</title>
        <authorList>
            <person name="Kulichevskaya I.S."/>
            <person name="Ivanova A.A."/>
            <person name="Naumoff D.G."/>
            <person name="Beletsky A.V."/>
            <person name="Rijpstra W.I.C."/>
            <person name="Sinninghe Damste J.S."/>
            <person name="Mardanov A.V."/>
            <person name="Ravin N.V."/>
            <person name="Dedysh S.N."/>
        </authorList>
    </citation>
    <scope>NUCLEOTIDE SEQUENCE [LARGE SCALE GENOMIC DNA]</scope>
    <source>
        <strain evidence="3">PL17</strain>
    </source>
</reference>
<dbReference type="EMBL" id="CP053452">
    <property type="protein sequence ID" value="QJX01302.1"/>
    <property type="molecule type" value="Genomic_DNA"/>
</dbReference>
<feature type="region of interest" description="Disordered" evidence="1">
    <location>
        <begin position="17"/>
        <end position="55"/>
    </location>
</feature>
<evidence type="ECO:0000313" key="2">
    <source>
        <dbReference type="EMBL" id="QJX01302.1"/>
    </source>
</evidence>
<organism evidence="2 3">
    <name type="scientific">Frigoriglobus tundricola</name>
    <dbReference type="NCBI Taxonomy" id="2774151"/>
    <lineage>
        <taxon>Bacteria</taxon>
        <taxon>Pseudomonadati</taxon>
        <taxon>Planctomycetota</taxon>
        <taxon>Planctomycetia</taxon>
        <taxon>Gemmatales</taxon>
        <taxon>Gemmataceae</taxon>
        <taxon>Frigoriglobus</taxon>
    </lineage>
</organism>
<feature type="compositionally biased region" description="Basic and acidic residues" evidence="1">
    <location>
        <begin position="17"/>
        <end position="28"/>
    </location>
</feature>
<sequence>MFTTIAARSAFEWRTPRVPDIGRGKTNERGTVGAPLSHSRARVAGSRGGSISDGLTSRLVQHATIRQPVE</sequence>
<dbReference type="KEGG" id="ftj:FTUN_8944"/>
<gene>
    <name evidence="2" type="ORF">FTUN_8944</name>
</gene>
<name>A0A6M5Z6Q6_9BACT</name>
<evidence type="ECO:0000313" key="3">
    <source>
        <dbReference type="Proteomes" id="UP000503447"/>
    </source>
</evidence>
<dbReference type="Proteomes" id="UP000503447">
    <property type="component" value="Chromosome"/>
</dbReference>
<evidence type="ECO:0000256" key="1">
    <source>
        <dbReference type="SAM" id="MobiDB-lite"/>
    </source>
</evidence>
<dbReference type="AlphaFoldDB" id="A0A6M5Z6Q6"/>
<proteinExistence type="predicted"/>